<evidence type="ECO:0000313" key="7">
    <source>
        <dbReference type="Proteomes" id="UP000614334"/>
    </source>
</evidence>
<evidence type="ECO:0000259" key="5">
    <source>
        <dbReference type="Pfam" id="PF01764"/>
    </source>
</evidence>
<evidence type="ECO:0000256" key="4">
    <source>
        <dbReference type="ARBA" id="ARBA00048461"/>
    </source>
</evidence>
<dbReference type="Pfam" id="PF01764">
    <property type="entry name" value="Lipase_3"/>
    <property type="match status" value="1"/>
</dbReference>
<dbReference type="EMBL" id="JACYCF010000001">
    <property type="protein sequence ID" value="KAF8761684.1"/>
    <property type="molecule type" value="Genomic_DNA"/>
</dbReference>
<proteinExistence type="inferred from homology"/>
<organism evidence="6 7">
    <name type="scientific">Rhizoctonia solani</name>
    <dbReference type="NCBI Taxonomy" id="456999"/>
    <lineage>
        <taxon>Eukaryota</taxon>
        <taxon>Fungi</taxon>
        <taxon>Dikarya</taxon>
        <taxon>Basidiomycota</taxon>
        <taxon>Agaricomycotina</taxon>
        <taxon>Agaricomycetes</taxon>
        <taxon>Cantharellales</taxon>
        <taxon>Ceratobasidiaceae</taxon>
        <taxon>Rhizoctonia</taxon>
    </lineage>
</organism>
<dbReference type="CDD" id="cd00519">
    <property type="entry name" value="Lipase_3"/>
    <property type="match status" value="1"/>
</dbReference>
<comment type="catalytic activity">
    <reaction evidence="4">
        <text>a monoacylglycerol + H2O = glycerol + a fatty acid + H(+)</text>
        <dbReference type="Rhea" id="RHEA:15245"/>
        <dbReference type="ChEBI" id="CHEBI:15377"/>
        <dbReference type="ChEBI" id="CHEBI:15378"/>
        <dbReference type="ChEBI" id="CHEBI:17408"/>
        <dbReference type="ChEBI" id="CHEBI:17754"/>
        <dbReference type="ChEBI" id="CHEBI:28868"/>
    </reaction>
</comment>
<comment type="catalytic activity">
    <reaction evidence="3">
        <text>a diacylglycerol + H2O = a monoacylglycerol + a fatty acid + H(+)</text>
        <dbReference type="Rhea" id="RHEA:32731"/>
        <dbReference type="ChEBI" id="CHEBI:15377"/>
        <dbReference type="ChEBI" id="CHEBI:15378"/>
        <dbReference type="ChEBI" id="CHEBI:17408"/>
        <dbReference type="ChEBI" id="CHEBI:18035"/>
        <dbReference type="ChEBI" id="CHEBI:28868"/>
    </reaction>
</comment>
<evidence type="ECO:0000256" key="1">
    <source>
        <dbReference type="ARBA" id="ARBA00023157"/>
    </source>
</evidence>
<dbReference type="SUPFAM" id="SSF53474">
    <property type="entry name" value="alpha/beta-Hydrolases"/>
    <property type="match status" value="1"/>
</dbReference>
<keyword evidence="1" id="KW-1015">Disulfide bond</keyword>
<feature type="domain" description="Fungal lipase-type" evidence="5">
    <location>
        <begin position="43"/>
        <end position="168"/>
    </location>
</feature>
<dbReference type="InterPro" id="IPR029058">
    <property type="entry name" value="AB_hydrolase_fold"/>
</dbReference>
<dbReference type="Proteomes" id="UP000614334">
    <property type="component" value="Unassembled WGS sequence"/>
</dbReference>
<dbReference type="InterPro" id="IPR051218">
    <property type="entry name" value="Sec_MonoDiacylglyc_Lipase"/>
</dbReference>
<dbReference type="Gene3D" id="3.40.50.1820">
    <property type="entry name" value="alpha/beta hydrolase"/>
    <property type="match status" value="1"/>
</dbReference>
<protein>
    <submittedName>
        <fullName evidence="6">Phospholipase A1</fullName>
    </submittedName>
</protein>
<evidence type="ECO:0000256" key="2">
    <source>
        <dbReference type="ARBA" id="ARBA00043996"/>
    </source>
</evidence>
<gene>
    <name evidence="6" type="ORF">RHS01_00288</name>
</gene>
<dbReference type="AlphaFoldDB" id="A0A8H7IKT1"/>
<comment type="caution">
    <text evidence="6">The sequence shown here is derived from an EMBL/GenBank/DDBJ whole genome shotgun (WGS) entry which is preliminary data.</text>
</comment>
<name>A0A8H7IKT1_9AGAM</name>
<dbReference type="PANTHER" id="PTHR45856">
    <property type="entry name" value="ALPHA/BETA-HYDROLASES SUPERFAMILY PROTEIN"/>
    <property type="match status" value="1"/>
</dbReference>
<comment type="similarity">
    <text evidence="2">Belongs to the AB hydrolase superfamily. Lipase family. Class 3 subfamily.</text>
</comment>
<dbReference type="InterPro" id="IPR002921">
    <property type="entry name" value="Fungal_lipase-type"/>
</dbReference>
<reference evidence="6" key="1">
    <citation type="submission" date="2020-09" db="EMBL/GenBank/DDBJ databases">
        <title>Comparative genome analyses of four rice-infecting Rhizoctonia solani isolates reveal extensive enrichment of homogalacturonan modification genes.</title>
        <authorList>
            <person name="Lee D.-Y."/>
            <person name="Jeon J."/>
            <person name="Kim K.-T."/>
            <person name="Cheong K."/>
            <person name="Song H."/>
            <person name="Choi G."/>
            <person name="Ko J."/>
            <person name="Opiyo S.O."/>
            <person name="Zuo S."/>
            <person name="Madhav S."/>
            <person name="Lee Y.-H."/>
            <person name="Wang G.-L."/>
        </authorList>
    </citation>
    <scope>NUCLEOTIDE SEQUENCE</scope>
    <source>
        <strain evidence="6">AG1-IA B2</strain>
    </source>
</reference>
<evidence type="ECO:0000256" key="3">
    <source>
        <dbReference type="ARBA" id="ARBA00047591"/>
    </source>
</evidence>
<dbReference type="GO" id="GO:0006629">
    <property type="term" value="P:lipid metabolic process"/>
    <property type="evidence" value="ECO:0007669"/>
    <property type="project" value="InterPro"/>
</dbReference>
<dbReference type="PANTHER" id="PTHR45856:SF24">
    <property type="entry name" value="FUNGAL LIPASE-LIKE DOMAIN-CONTAINING PROTEIN"/>
    <property type="match status" value="1"/>
</dbReference>
<evidence type="ECO:0000313" key="6">
    <source>
        <dbReference type="EMBL" id="KAF8761684.1"/>
    </source>
</evidence>
<sequence length="224" mass="24040">MLLTRFNFMPPCHGPYINPGGCESSISGSKVLQQFTSPAGQNGYIEPSKWQTNADSTPTPVSWPGCTGCTVHHGFYTNYLDAKNYTNGFATAFNAASALGYKVNCVGHSLGAAVAAMCAGDLYPSGKVTEIYTYGEFRTMNQAAATWVDSRLGSKVYRVVNGGDSVPAQVLDATYVHHGVGYKRDGSNARTLVCASDTDPECAGGSNVLDHGRYTLTITYFHRY</sequence>
<accession>A0A8H7IKT1</accession>